<dbReference type="NCBIfam" id="NF008712">
    <property type="entry name" value="PRK11715.1-1"/>
    <property type="match status" value="1"/>
</dbReference>
<feature type="transmembrane region" description="Helical" evidence="1">
    <location>
        <begin position="297"/>
        <end position="315"/>
    </location>
</feature>
<comment type="caution">
    <text evidence="2">The sequence shown here is derived from an EMBL/GenBank/DDBJ whole genome shotgun (WGS) entry which is preliminary data.</text>
</comment>
<feature type="transmembrane region" description="Helical" evidence="1">
    <location>
        <begin position="351"/>
        <end position="370"/>
    </location>
</feature>
<keyword evidence="1" id="KW-1133">Transmembrane helix</keyword>
<reference evidence="2 3" key="1">
    <citation type="submission" date="2021-02" db="EMBL/GenBank/DDBJ databases">
        <title>Draft Genome Sequences of 5 Vibrio neptunius Strains Isolated From of Bivalve Hatcheries.</title>
        <authorList>
            <person name="Galvis F."/>
            <person name="Barja J.L."/>
            <person name="Lemos M.L."/>
            <person name="Balado M."/>
        </authorList>
    </citation>
    <scope>NUCLEOTIDE SEQUENCE [LARGE SCALE GENOMIC DNA]</scope>
    <source>
        <strain evidence="2 3">PP-145.98</strain>
    </source>
</reference>
<evidence type="ECO:0000313" key="2">
    <source>
        <dbReference type="EMBL" id="MBN3578786.1"/>
    </source>
</evidence>
<dbReference type="EMBL" id="JAFHLB010000018">
    <property type="protein sequence ID" value="MBN3578786.1"/>
    <property type="molecule type" value="Genomic_DNA"/>
</dbReference>
<keyword evidence="3" id="KW-1185">Reference proteome</keyword>
<proteinExistence type="predicted"/>
<dbReference type="PANTHER" id="PTHR30092:SF0">
    <property type="entry name" value="INNER MEMBRANE PROTEIN CRED"/>
    <property type="match status" value="1"/>
</dbReference>
<name>A0ABS3A2Q4_9VIBR</name>
<accession>A0ABS3A2Q4</accession>
<dbReference type="PIRSF" id="PIRSF004548">
    <property type="entry name" value="CreD"/>
    <property type="match status" value="1"/>
</dbReference>
<dbReference type="RefSeq" id="WP_206370736.1">
    <property type="nucleotide sequence ID" value="NZ_CAWPTM010000083.1"/>
</dbReference>
<gene>
    <name evidence="2" type="primary">creD</name>
    <name evidence="2" type="ORF">JYA62_14040</name>
</gene>
<sequence length="449" mass="50285">MKKIFNNPLGMKFGFVLFLFVLLQIPISMVSGLVSERSYRQQEVRDEIARSSSGEQRITGPFLAIDYTETVRHEDKTYQVERQAYILPTTFDMSAHLESFEKYRGIYKARLYKAQSALKGSFDLSALNEFKQVQIENISMVVGVKDSRGLVKLEQMKLGGEALDIVPGTDIKRLSQGFHTPLTLDRLDPSQPLDFELNFLLQGMGKLQVTPIGTTSTVELSSEWPHPSFIGDFLPISSSVSESGFSAQWSSNNFSSNVSQLFKNCMDEESSCYELEQRQMGVELIDPVDHYLKSHRAINYSLLVITLVFASFFLLELFQARPVHPVQYGFVGLALALFYLLLISLSEHTGFNWAYVISVLASTCLLSVYVGGMLDNTKQGTVFGASLLCLYGLLFGLLEAESYALLMGTLLCFVILSVVMVITRNVDWYQRSHKSVEAASDEHSSSTEA</sequence>
<dbReference type="InterPro" id="IPR010364">
    <property type="entry name" value="Uncharacterised_IM_CreD"/>
</dbReference>
<keyword evidence="1" id="KW-0812">Transmembrane</keyword>
<evidence type="ECO:0000256" key="1">
    <source>
        <dbReference type="SAM" id="Phobius"/>
    </source>
</evidence>
<evidence type="ECO:0000313" key="3">
    <source>
        <dbReference type="Proteomes" id="UP000779070"/>
    </source>
</evidence>
<feature type="transmembrane region" description="Helical" evidence="1">
    <location>
        <begin position="327"/>
        <end position="345"/>
    </location>
</feature>
<feature type="transmembrane region" description="Helical" evidence="1">
    <location>
        <begin position="404"/>
        <end position="423"/>
    </location>
</feature>
<protein>
    <submittedName>
        <fullName evidence="2">Cell envelope integrity protein CreD</fullName>
    </submittedName>
</protein>
<feature type="transmembrane region" description="Helical" evidence="1">
    <location>
        <begin position="382"/>
        <end position="398"/>
    </location>
</feature>
<dbReference type="Pfam" id="PF06123">
    <property type="entry name" value="CreD"/>
    <property type="match status" value="1"/>
</dbReference>
<organism evidence="2 3">
    <name type="scientific">Vibrio neptunius</name>
    <dbReference type="NCBI Taxonomy" id="170651"/>
    <lineage>
        <taxon>Bacteria</taxon>
        <taxon>Pseudomonadati</taxon>
        <taxon>Pseudomonadota</taxon>
        <taxon>Gammaproteobacteria</taxon>
        <taxon>Vibrionales</taxon>
        <taxon>Vibrionaceae</taxon>
        <taxon>Vibrio</taxon>
    </lineage>
</organism>
<dbReference type="Proteomes" id="UP000779070">
    <property type="component" value="Unassembled WGS sequence"/>
</dbReference>
<dbReference type="PANTHER" id="PTHR30092">
    <property type="entry name" value="INNER MEMBRANE PROTEIN CRED"/>
    <property type="match status" value="1"/>
</dbReference>
<keyword evidence="1" id="KW-0472">Membrane</keyword>